<name>A0A9P3Q5N5_9MYCO</name>
<organism evidence="3 4">
    <name type="scientific">Mycobacterium kiyosense</name>
    <dbReference type="NCBI Taxonomy" id="2871094"/>
    <lineage>
        <taxon>Bacteria</taxon>
        <taxon>Bacillati</taxon>
        <taxon>Actinomycetota</taxon>
        <taxon>Actinomycetes</taxon>
        <taxon>Mycobacteriales</taxon>
        <taxon>Mycobacteriaceae</taxon>
        <taxon>Mycobacterium</taxon>
    </lineage>
</organism>
<reference evidence="3" key="1">
    <citation type="submission" date="2022-08" db="EMBL/GenBank/DDBJ databases">
        <title>Mycobacterium kiyosense sp. nov., scotochromogenic slow-glowing species isolated from respiratory specimens.</title>
        <authorList>
            <person name="Fukano H."/>
            <person name="Kazumi Y."/>
            <person name="Sakagami N."/>
            <person name="Ato M."/>
            <person name="Mitarai S."/>
            <person name="Hoshino Y."/>
        </authorList>
    </citation>
    <scope>NUCLEOTIDE SEQUENCE</scope>
    <source>
        <strain evidence="3">1413</strain>
        <strain evidence="2">SRL2020-028</strain>
    </source>
</reference>
<comment type="caution">
    <text evidence="3">The sequence shown here is derived from an EMBL/GenBank/DDBJ whole genome shotgun (WGS) entry which is preliminary data.</text>
</comment>
<gene>
    <name evidence="3" type="ORF">Mkiyose1413_20150</name>
    <name evidence="2" type="ORF">SRL2020028_44020</name>
</gene>
<evidence type="ECO:0000313" key="4">
    <source>
        <dbReference type="Proteomes" id="UP001064782"/>
    </source>
</evidence>
<dbReference type="InterPro" id="IPR036513">
    <property type="entry name" value="STAS_dom_sf"/>
</dbReference>
<accession>A0A9P3Q5N5</accession>
<evidence type="ECO:0000313" key="2">
    <source>
        <dbReference type="EMBL" id="GLB85146.1"/>
    </source>
</evidence>
<dbReference type="AlphaFoldDB" id="A0A9P3Q5N5"/>
<dbReference type="EMBL" id="BRXE01000074">
    <property type="protein sequence ID" value="GLB85146.1"/>
    <property type="molecule type" value="Genomic_DNA"/>
</dbReference>
<evidence type="ECO:0000259" key="1">
    <source>
        <dbReference type="PROSITE" id="PS50801"/>
    </source>
</evidence>
<dbReference type="CDD" id="cd07043">
    <property type="entry name" value="STAS_anti-anti-sigma_factors"/>
    <property type="match status" value="1"/>
</dbReference>
<sequence length="146" mass="15670">MTTAITSPVRGNGTVDCSGAFVRAHCRHLATVVTIRGEVDTVNVDQVSRHIRRFVDGTNPVVLDLTDLTHFAAAGIGLLCALDEECRAAGVEWTVVTNPSCDALLGDDSGESPFPVSRSVHQALRNLADAITWRRQSMLSLLKKSA</sequence>
<dbReference type="Pfam" id="PF01740">
    <property type="entry name" value="STAS"/>
    <property type="match status" value="1"/>
</dbReference>
<dbReference type="Gene3D" id="3.30.750.24">
    <property type="entry name" value="STAS domain"/>
    <property type="match status" value="1"/>
</dbReference>
<proteinExistence type="predicted"/>
<protein>
    <submittedName>
        <fullName evidence="3">Sulfate transporter</fullName>
    </submittedName>
</protein>
<keyword evidence="4" id="KW-1185">Reference proteome</keyword>
<dbReference type="SUPFAM" id="SSF52091">
    <property type="entry name" value="SpoIIaa-like"/>
    <property type="match status" value="1"/>
</dbReference>
<dbReference type="EMBL" id="BRZI01000011">
    <property type="protein sequence ID" value="GLD30132.1"/>
    <property type="molecule type" value="Genomic_DNA"/>
</dbReference>
<dbReference type="RefSeq" id="WP_236980856.1">
    <property type="nucleotide sequence ID" value="NZ_BRXE01000074.1"/>
</dbReference>
<feature type="domain" description="STAS" evidence="1">
    <location>
        <begin position="32"/>
        <end position="96"/>
    </location>
</feature>
<dbReference type="Proteomes" id="UP001064782">
    <property type="component" value="Unassembled WGS sequence"/>
</dbReference>
<evidence type="ECO:0000313" key="3">
    <source>
        <dbReference type="EMBL" id="GLD30132.1"/>
    </source>
</evidence>
<dbReference type="InterPro" id="IPR002645">
    <property type="entry name" value="STAS_dom"/>
</dbReference>
<dbReference type="Proteomes" id="UP001165663">
    <property type="component" value="Unassembled WGS sequence"/>
</dbReference>
<dbReference type="PROSITE" id="PS50801">
    <property type="entry name" value="STAS"/>
    <property type="match status" value="1"/>
</dbReference>
<dbReference type="GeneID" id="83629417"/>